<comment type="caution">
    <text evidence="1">The sequence shown here is derived from an EMBL/GenBank/DDBJ whole genome shotgun (WGS) entry which is preliminary data.</text>
</comment>
<evidence type="ECO:0000313" key="1">
    <source>
        <dbReference type="EMBL" id="KAJ9084892.1"/>
    </source>
</evidence>
<evidence type="ECO:0000313" key="2">
    <source>
        <dbReference type="Proteomes" id="UP001165960"/>
    </source>
</evidence>
<reference evidence="1" key="1">
    <citation type="submission" date="2022-04" db="EMBL/GenBank/DDBJ databases">
        <title>Genome of the entomopathogenic fungus Entomophthora muscae.</title>
        <authorList>
            <person name="Elya C."/>
            <person name="Lovett B.R."/>
            <person name="Lee E."/>
            <person name="Macias A.M."/>
            <person name="Hajek A.E."/>
            <person name="De Bivort B.L."/>
            <person name="Kasson M.T."/>
            <person name="De Fine Licht H.H."/>
            <person name="Stajich J.E."/>
        </authorList>
    </citation>
    <scope>NUCLEOTIDE SEQUENCE</scope>
    <source>
        <strain evidence="1">Berkeley</strain>
    </source>
</reference>
<dbReference type="EMBL" id="QTSX02000797">
    <property type="protein sequence ID" value="KAJ9084892.1"/>
    <property type="molecule type" value="Genomic_DNA"/>
</dbReference>
<accession>A0ACC2UDD1</accession>
<sequence>MPTIPTRRDANGISSRSQPPQVSLTTPVSVAPKSTKPRKLLVGRMKSLIPVRKSSRRKNPAPRANCTSFGEPRVVHVHPTQNNDYCESCKGLGTFLCCDSCPRSFHLTCLNPPMDQDSIPENEWHCNSCSPLPLPKGYRRDGLFGNILEVIHCTNPISFEIPEEIKSCFRGVDTNEYGEFVDTTLLVNPKNKMLTIKSGWTRVLDLREKDAIVLCYYCRLSGLRGPIIACDYCSLYWHMDCLTPPLAVPPPPHLKWMCPNHADHLLPKARYGLLDIDAQEDAHLGLIPSLMNSLPVDEEQIMSSFLERMQRKKKIDRFSHFLREAETDIFAKLLDPKTLLSNHTALIKAFPSAFPSNPWLYTPRPPDLGALEVNQTPKRESIQELLNVFKGLSSKHVPSDQEAFVEIPRTLFHRLNAIGKLMNAVPQEELLDFLVRNPKE</sequence>
<protein>
    <submittedName>
        <fullName evidence="1">Uncharacterized protein</fullName>
    </submittedName>
</protein>
<keyword evidence="2" id="KW-1185">Reference proteome</keyword>
<proteinExistence type="predicted"/>
<name>A0ACC2UDD1_9FUNG</name>
<organism evidence="1 2">
    <name type="scientific">Entomophthora muscae</name>
    <dbReference type="NCBI Taxonomy" id="34485"/>
    <lineage>
        <taxon>Eukaryota</taxon>
        <taxon>Fungi</taxon>
        <taxon>Fungi incertae sedis</taxon>
        <taxon>Zoopagomycota</taxon>
        <taxon>Entomophthoromycotina</taxon>
        <taxon>Entomophthoromycetes</taxon>
        <taxon>Entomophthorales</taxon>
        <taxon>Entomophthoraceae</taxon>
        <taxon>Entomophthora</taxon>
    </lineage>
</organism>
<dbReference type="Proteomes" id="UP001165960">
    <property type="component" value="Unassembled WGS sequence"/>
</dbReference>
<gene>
    <name evidence="1" type="ORF">DSO57_1019397</name>
</gene>